<evidence type="ECO:0000313" key="1">
    <source>
        <dbReference type="EMBL" id="OGC18786.1"/>
    </source>
</evidence>
<evidence type="ECO:0000313" key="2">
    <source>
        <dbReference type="Proteomes" id="UP000178417"/>
    </source>
</evidence>
<proteinExistence type="predicted"/>
<dbReference type="AlphaFoldDB" id="A0A1F4SEE2"/>
<dbReference type="EMBL" id="MEUB01000066">
    <property type="protein sequence ID" value="OGC18786.1"/>
    <property type="molecule type" value="Genomic_DNA"/>
</dbReference>
<accession>A0A1F4SEE2</accession>
<dbReference type="Proteomes" id="UP000178417">
    <property type="component" value="Unassembled WGS sequence"/>
</dbReference>
<reference evidence="1 2" key="1">
    <citation type="journal article" date="2016" name="Nat. Commun.">
        <title>Thousands of microbial genomes shed light on interconnected biogeochemical processes in an aquifer system.</title>
        <authorList>
            <person name="Anantharaman K."/>
            <person name="Brown C.T."/>
            <person name="Hug L.A."/>
            <person name="Sharon I."/>
            <person name="Castelle C.J."/>
            <person name="Probst A.J."/>
            <person name="Thomas B.C."/>
            <person name="Singh A."/>
            <person name="Wilkins M.J."/>
            <person name="Karaoz U."/>
            <person name="Brodie E.L."/>
            <person name="Williams K.H."/>
            <person name="Hubbard S.S."/>
            <person name="Banfield J.F."/>
        </authorList>
    </citation>
    <scope>NUCLEOTIDE SEQUENCE [LARGE SCALE GENOMIC DNA]</scope>
</reference>
<sequence length="116" mass="13663">MKSIAINDLGEKYLTEQCQKIKVSEFIAKLKNQLKSVIFNSEIKLLGFSIKVVNTEPNYGGKRMWFECPLCGRRKGVLYKHPIKEKIGCRQCLNLEYNKRRYKGMLESEIFRERIN</sequence>
<comment type="caution">
    <text evidence="1">The sequence shown here is derived from an EMBL/GenBank/DDBJ whole genome shotgun (WGS) entry which is preliminary data.</text>
</comment>
<gene>
    <name evidence="1" type="ORF">A2310_00580</name>
</gene>
<name>A0A1F4SEE2_UNCSA</name>
<organism evidence="1 2">
    <name type="scientific">candidate division WOR-1 bacterium RIFOXYB2_FULL_37_13</name>
    <dbReference type="NCBI Taxonomy" id="1802579"/>
    <lineage>
        <taxon>Bacteria</taxon>
        <taxon>Bacillati</taxon>
        <taxon>Saganbacteria</taxon>
    </lineage>
</organism>
<protein>
    <submittedName>
        <fullName evidence="1">Uncharacterized protein</fullName>
    </submittedName>
</protein>